<dbReference type="GO" id="GO:0016791">
    <property type="term" value="F:phosphatase activity"/>
    <property type="evidence" value="ECO:0007669"/>
    <property type="project" value="TreeGrafter"/>
</dbReference>
<accession>A0A4R9FMZ8</accession>
<proteinExistence type="predicted"/>
<dbReference type="OrthoDB" id="9783269at2"/>
<dbReference type="InterPro" id="IPR050275">
    <property type="entry name" value="PGM_Phosphatase"/>
</dbReference>
<dbReference type="InterPro" id="IPR013078">
    <property type="entry name" value="His_Pase_superF_clade-1"/>
</dbReference>
<dbReference type="CDD" id="cd07067">
    <property type="entry name" value="HP_PGM_like"/>
    <property type="match status" value="1"/>
</dbReference>
<keyword evidence="3" id="KW-1185">Reference proteome</keyword>
<dbReference type="Proteomes" id="UP000297453">
    <property type="component" value="Unassembled WGS sequence"/>
</dbReference>
<gene>
    <name evidence="2" type="ORF">EHO59_16635</name>
</gene>
<protein>
    <submittedName>
        <fullName evidence="2">Histidine phosphatase family protein</fullName>
    </submittedName>
</protein>
<feature type="transmembrane region" description="Helical" evidence="1">
    <location>
        <begin position="139"/>
        <end position="158"/>
    </location>
</feature>
<dbReference type="Pfam" id="PF00300">
    <property type="entry name" value="His_Phos_1"/>
    <property type="match status" value="1"/>
</dbReference>
<dbReference type="SUPFAM" id="SSF53254">
    <property type="entry name" value="Phosphoglycerate mutase-like"/>
    <property type="match status" value="1"/>
</dbReference>
<evidence type="ECO:0000313" key="3">
    <source>
        <dbReference type="Proteomes" id="UP000297453"/>
    </source>
</evidence>
<name>A0A4R9FMZ8_9LEPT</name>
<dbReference type="InterPro" id="IPR029033">
    <property type="entry name" value="His_PPase_superfam"/>
</dbReference>
<dbReference type="PANTHER" id="PTHR48100">
    <property type="entry name" value="BROAD-SPECIFICITY PHOSPHATASE YOR283W-RELATED"/>
    <property type="match status" value="1"/>
</dbReference>
<keyword evidence="1" id="KW-0812">Transmembrane</keyword>
<keyword evidence="1" id="KW-1133">Transmembrane helix</keyword>
<evidence type="ECO:0000256" key="1">
    <source>
        <dbReference type="SAM" id="Phobius"/>
    </source>
</evidence>
<dbReference type="Gene3D" id="3.40.50.1240">
    <property type="entry name" value="Phosphoglycerate mutase-like"/>
    <property type="match status" value="1"/>
</dbReference>
<dbReference type="EMBL" id="RQEP01000019">
    <property type="protein sequence ID" value="TGJ99762.1"/>
    <property type="molecule type" value="Genomic_DNA"/>
</dbReference>
<evidence type="ECO:0000313" key="2">
    <source>
        <dbReference type="EMBL" id="TGJ99762.1"/>
    </source>
</evidence>
<dbReference type="AlphaFoldDB" id="A0A4R9FMZ8"/>
<keyword evidence="1" id="KW-0472">Membrane</keyword>
<sequence length="202" mass="23320">MRHASIDPQYHSRYIGKTDLSISEQGLLEIERVKEVLPSKFLEGKVYLSPSKQCLETYNALGKHEYTNPELKEELKEFDFGDIEGHRLQDLTNENLSQFQEWGNFHPEFHFPNGEKILSFTNRAEKFINLIRSSENKNILIVSHGGILSLLLCIFLRLPSSSYLNFQILPSTIVLLELYQTGQVALTGFIRCNSQRRCEWPG</sequence>
<comment type="caution">
    <text evidence="2">The sequence shown here is derived from an EMBL/GenBank/DDBJ whole genome shotgun (WGS) entry which is preliminary data.</text>
</comment>
<organism evidence="2 3">
    <name type="scientific">Leptospira semungkisensis</name>
    <dbReference type="NCBI Taxonomy" id="2484985"/>
    <lineage>
        <taxon>Bacteria</taxon>
        <taxon>Pseudomonadati</taxon>
        <taxon>Spirochaetota</taxon>
        <taxon>Spirochaetia</taxon>
        <taxon>Leptospirales</taxon>
        <taxon>Leptospiraceae</taxon>
        <taxon>Leptospira</taxon>
    </lineage>
</organism>
<reference evidence="2" key="1">
    <citation type="journal article" date="2019" name="PLoS Negl. Trop. Dis.">
        <title>Revisiting the worldwide diversity of Leptospira species in the environment.</title>
        <authorList>
            <person name="Vincent A.T."/>
            <person name="Schiettekatte O."/>
            <person name="Bourhy P."/>
            <person name="Veyrier F.J."/>
            <person name="Picardeau M."/>
        </authorList>
    </citation>
    <scope>NUCLEOTIDE SEQUENCE [LARGE SCALE GENOMIC DNA]</scope>
    <source>
        <strain evidence="2">SSS9</strain>
    </source>
</reference>